<feature type="domain" description="Fungal lipase-type" evidence="2">
    <location>
        <begin position="219"/>
        <end position="378"/>
    </location>
</feature>
<dbReference type="Pfam" id="PF01764">
    <property type="entry name" value="Lipase_3"/>
    <property type="match status" value="1"/>
</dbReference>
<dbReference type="InterPro" id="IPR002921">
    <property type="entry name" value="Fungal_lipase-type"/>
</dbReference>
<accession>A0AAQ3L2U0</accession>
<evidence type="ECO:0000313" key="4">
    <source>
        <dbReference type="Proteomes" id="UP001327560"/>
    </source>
</evidence>
<organism evidence="3 4">
    <name type="scientific">Canna indica</name>
    <name type="common">Indian-shot</name>
    <dbReference type="NCBI Taxonomy" id="4628"/>
    <lineage>
        <taxon>Eukaryota</taxon>
        <taxon>Viridiplantae</taxon>
        <taxon>Streptophyta</taxon>
        <taxon>Embryophyta</taxon>
        <taxon>Tracheophyta</taxon>
        <taxon>Spermatophyta</taxon>
        <taxon>Magnoliopsida</taxon>
        <taxon>Liliopsida</taxon>
        <taxon>Zingiberales</taxon>
        <taxon>Cannaceae</taxon>
        <taxon>Canna</taxon>
    </lineage>
</organism>
<sequence>MGSEGPTDEYLIIRKEKIRLIDIISILLFRKSLKSCRFVECSSTEKDGGSGGRIRADDWVTPLVVVVLKVLETIKTPLKWFGLILEFFLNLFALNGGLLGLIWKTITGKLVIPKRDAANYRSFIGHIDGRLDLYKSKSLMNFFPLMEPQAGLDDINVLDLSMMAAKVAYENPAYIENAVTNHWKMHFVGFYDCWNKFLEEKTTQAFIFCNKAEDADLIVLAFRGTEPFNAVDWSTDVDLSTLLAGKLGLLHLGFLKALGLQNEKSFLLGFPKDFTSPNNEPAAYYTLRAELKGLLAEHKNAKIMVTGHSLGGALAAMFPALLSYHNQSDVLNAMYGVLTHGQPRVGDLVFKTYVEAIMRVKYQRMVYRYDIVPRIPFDLTPVSNFKHCGQCVYYQGWYQGQEVDEVPNPNYFDPLSTPLMYLVAWLDLFKALFIGFTEGKDFKEGIVSIFYRLLGLAVPGFGFHSPRDYVNAARLAKFTKTIPV</sequence>
<dbReference type="InterPro" id="IPR029058">
    <property type="entry name" value="AB_hydrolase_fold"/>
</dbReference>
<keyword evidence="1" id="KW-1133">Transmembrane helix</keyword>
<dbReference type="GO" id="GO:0006629">
    <property type="term" value="P:lipid metabolic process"/>
    <property type="evidence" value="ECO:0007669"/>
    <property type="project" value="InterPro"/>
</dbReference>
<dbReference type="AlphaFoldDB" id="A0AAQ3L2U0"/>
<proteinExistence type="predicted"/>
<evidence type="ECO:0000313" key="3">
    <source>
        <dbReference type="EMBL" id="WOL19812.1"/>
    </source>
</evidence>
<evidence type="ECO:0000256" key="1">
    <source>
        <dbReference type="SAM" id="Phobius"/>
    </source>
</evidence>
<feature type="transmembrane region" description="Helical" evidence="1">
    <location>
        <begin position="80"/>
        <end position="103"/>
    </location>
</feature>
<keyword evidence="4" id="KW-1185">Reference proteome</keyword>
<dbReference type="GO" id="GO:0004806">
    <property type="term" value="F:triacylglycerol lipase activity"/>
    <property type="evidence" value="ECO:0007669"/>
    <property type="project" value="InterPro"/>
</dbReference>
<name>A0AAQ3L2U0_9LILI</name>
<evidence type="ECO:0000259" key="2">
    <source>
        <dbReference type="Pfam" id="PF01764"/>
    </source>
</evidence>
<dbReference type="PANTHER" id="PTHR46086:SF17">
    <property type="entry name" value="ALPHA_BETA-HYDROLASES SUPERFAMILY PROTEIN"/>
    <property type="match status" value="1"/>
</dbReference>
<protein>
    <recommendedName>
        <fullName evidence="2">Fungal lipase-type domain-containing protein</fullName>
    </recommendedName>
</protein>
<keyword evidence="1" id="KW-0812">Transmembrane</keyword>
<dbReference type="InterPro" id="IPR044819">
    <property type="entry name" value="OBL-like"/>
</dbReference>
<dbReference type="PANTHER" id="PTHR46086">
    <property type="entry name" value="ALPHA/BETA-HYDROLASES SUPERFAMILY PROTEIN"/>
    <property type="match status" value="1"/>
</dbReference>
<dbReference type="CDD" id="cd00519">
    <property type="entry name" value="Lipase_3"/>
    <property type="match status" value="1"/>
</dbReference>
<dbReference type="EMBL" id="CP136898">
    <property type="protein sequence ID" value="WOL19812.1"/>
    <property type="molecule type" value="Genomic_DNA"/>
</dbReference>
<keyword evidence="1" id="KW-0472">Membrane</keyword>
<gene>
    <name evidence="3" type="ORF">Cni_G28614</name>
</gene>
<dbReference type="SUPFAM" id="SSF53474">
    <property type="entry name" value="alpha/beta-Hydrolases"/>
    <property type="match status" value="1"/>
</dbReference>
<reference evidence="3 4" key="1">
    <citation type="submission" date="2023-10" db="EMBL/GenBank/DDBJ databases">
        <title>Chromosome-scale genome assembly provides insights into flower coloration mechanisms of Canna indica.</title>
        <authorList>
            <person name="Li C."/>
        </authorList>
    </citation>
    <scope>NUCLEOTIDE SEQUENCE [LARGE SCALE GENOMIC DNA]</scope>
    <source>
        <tissue evidence="3">Flower</tissue>
    </source>
</reference>
<dbReference type="Gene3D" id="3.40.50.1820">
    <property type="entry name" value="alpha/beta hydrolase"/>
    <property type="match status" value="1"/>
</dbReference>
<dbReference type="Proteomes" id="UP001327560">
    <property type="component" value="Chromosome 9"/>
</dbReference>